<organism evidence="1">
    <name type="scientific">bioreactor metagenome</name>
    <dbReference type="NCBI Taxonomy" id="1076179"/>
    <lineage>
        <taxon>unclassified sequences</taxon>
        <taxon>metagenomes</taxon>
        <taxon>ecological metagenomes</taxon>
    </lineage>
</organism>
<dbReference type="AlphaFoldDB" id="A0A645HMU8"/>
<proteinExistence type="predicted"/>
<sequence>MTRTKIDRRKVEVTEFTTRKLTIFKKTDGKMDSSEITAFKAAVKKTTELQVSARKLAVQESLIFKGFTLEFIMKVFIIISTSHKSYCSTLIFNKRCGK</sequence>
<name>A0A645HMU8_9ZZZZ</name>
<reference evidence="1" key="1">
    <citation type="submission" date="2019-08" db="EMBL/GenBank/DDBJ databases">
        <authorList>
            <person name="Kucharzyk K."/>
            <person name="Murdoch R.W."/>
            <person name="Higgins S."/>
            <person name="Loffler F."/>
        </authorList>
    </citation>
    <scope>NUCLEOTIDE SEQUENCE</scope>
</reference>
<evidence type="ECO:0000313" key="1">
    <source>
        <dbReference type="EMBL" id="MPN40375.1"/>
    </source>
</evidence>
<dbReference type="EMBL" id="VSSQ01096750">
    <property type="protein sequence ID" value="MPN40375.1"/>
    <property type="molecule type" value="Genomic_DNA"/>
</dbReference>
<comment type="caution">
    <text evidence="1">The sequence shown here is derived from an EMBL/GenBank/DDBJ whole genome shotgun (WGS) entry which is preliminary data.</text>
</comment>
<gene>
    <name evidence="1" type="ORF">SDC9_187911</name>
</gene>
<protein>
    <submittedName>
        <fullName evidence="1">Uncharacterized protein</fullName>
    </submittedName>
</protein>
<accession>A0A645HMU8</accession>